<feature type="region of interest" description="Disordered" evidence="1">
    <location>
        <begin position="34"/>
        <end position="102"/>
    </location>
</feature>
<evidence type="ECO:0000313" key="2">
    <source>
        <dbReference type="EMBL" id="KAL0004679.1"/>
    </source>
</evidence>
<dbReference type="Proteomes" id="UP001459277">
    <property type="component" value="Unassembled WGS sequence"/>
</dbReference>
<comment type="caution">
    <text evidence="2">The sequence shown here is derived from an EMBL/GenBank/DDBJ whole genome shotgun (WGS) entry which is preliminary data.</text>
</comment>
<protein>
    <submittedName>
        <fullName evidence="2">Uncharacterized protein</fullName>
    </submittedName>
</protein>
<evidence type="ECO:0000313" key="3">
    <source>
        <dbReference type="Proteomes" id="UP001459277"/>
    </source>
</evidence>
<evidence type="ECO:0000256" key="1">
    <source>
        <dbReference type="SAM" id="MobiDB-lite"/>
    </source>
</evidence>
<name>A0AAW2D2Y6_9ROSI</name>
<feature type="compositionally biased region" description="Basic and acidic residues" evidence="1">
    <location>
        <begin position="57"/>
        <end position="72"/>
    </location>
</feature>
<dbReference type="EMBL" id="JAZDWU010000004">
    <property type="protein sequence ID" value="KAL0004679.1"/>
    <property type="molecule type" value="Genomic_DNA"/>
</dbReference>
<keyword evidence="3" id="KW-1185">Reference proteome</keyword>
<reference evidence="2 3" key="1">
    <citation type="submission" date="2024-01" db="EMBL/GenBank/DDBJ databases">
        <title>A telomere-to-telomere, gap-free genome of sweet tea (Lithocarpus litseifolius).</title>
        <authorList>
            <person name="Zhou J."/>
        </authorList>
    </citation>
    <scope>NUCLEOTIDE SEQUENCE [LARGE SCALE GENOMIC DNA]</scope>
    <source>
        <strain evidence="2">Zhou-2022a</strain>
        <tissue evidence="2">Leaf</tissue>
    </source>
</reference>
<feature type="non-terminal residue" evidence="2">
    <location>
        <position position="1"/>
    </location>
</feature>
<accession>A0AAW2D2Y6</accession>
<dbReference type="AlphaFoldDB" id="A0AAW2D2Y6"/>
<sequence>TPTVPRCQTPPNQTAITSAIPLDPLVTALIATPIHETRAGRKRPRGLNSDQPLTVPDSEKSPPDLGDTHVDDTDSSTYIEAFMVDGGGSPPSRGHEALGKVG</sequence>
<proteinExistence type="predicted"/>
<gene>
    <name evidence="2" type="ORF">SO802_012240</name>
</gene>
<feature type="compositionally biased region" description="Basic and acidic residues" evidence="1">
    <location>
        <begin position="93"/>
        <end position="102"/>
    </location>
</feature>
<organism evidence="2 3">
    <name type="scientific">Lithocarpus litseifolius</name>
    <dbReference type="NCBI Taxonomy" id="425828"/>
    <lineage>
        <taxon>Eukaryota</taxon>
        <taxon>Viridiplantae</taxon>
        <taxon>Streptophyta</taxon>
        <taxon>Embryophyta</taxon>
        <taxon>Tracheophyta</taxon>
        <taxon>Spermatophyta</taxon>
        <taxon>Magnoliopsida</taxon>
        <taxon>eudicotyledons</taxon>
        <taxon>Gunneridae</taxon>
        <taxon>Pentapetalae</taxon>
        <taxon>rosids</taxon>
        <taxon>fabids</taxon>
        <taxon>Fagales</taxon>
        <taxon>Fagaceae</taxon>
        <taxon>Lithocarpus</taxon>
    </lineage>
</organism>